<protein>
    <recommendedName>
        <fullName evidence="2">Nephrocystin 3-like N-terminal domain-containing protein</fullName>
    </recommendedName>
</protein>
<reference evidence="3 4" key="1">
    <citation type="submission" date="2021-08" db="EMBL/GenBank/DDBJ databases">
        <title>The highly contiguous genome resource for Trichoderma semiorbis FJ059, a fungal antagonistic to plant pathogens.</title>
        <authorList>
            <person name="Liu T."/>
        </authorList>
    </citation>
    <scope>NUCLEOTIDE SEQUENCE [LARGE SCALE GENOMIC DNA]</scope>
    <source>
        <strain evidence="3 4">FJ059</strain>
    </source>
</reference>
<gene>
    <name evidence="3" type="ORF">TsFJ059_009317</name>
</gene>
<evidence type="ECO:0000256" key="1">
    <source>
        <dbReference type="ARBA" id="ARBA00022737"/>
    </source>
</evidence>
<dbReference type="Proteomes" id="UP000826573">
    <property type="component" value="Unassembled WGS sequence"/>
</dbReference>
<keyword evidence="4" id="KW-1185">Reference proteome</keyword>
<proteinExistence type="predicted"/>
<name>A0A9P8HJB3_9HYPO</name>
<dbReference type="AlphaFoldDB" id="A0A9P8HJB3"/>
<dbReference type="Gene3D" id="3.40.50.300">
    <property type="entry name" value="P-loop containing nucleotide triphosphate hydrolases"/>
    <property type="match status" value="1"/>
</dbReference>
<dbReference type="Pfam" id="PF24883">
    <property type="entry name" value="NPHP3_N"/>
    <property type="match status" value="1"/>
</dbReference>
<accession>A0A9P8HJB3</accession>
<feature type="domain" description="Nephrocystin 3-like N-terminal" evidence="2">
    <location>
        <begin position="250"/>
        <end position="421"/>
    </location>
</feature>
<dbReference type="EMBL" id="JAIMJC010000004">
    <property type="protein sequence ID" value="KAH0525919.1"/>
    <property type="molecule type" value="Genomic_DNA"/>
</dbReference>
<evidence type="ECO:0000259" key="2">
    <source>
        <dbReference type="Pfam" id="PF24883"/>
    </source>
</evidence>
<dbReference type="InterPro" id="IPR056884">
    <property type="entry name" value="NPHP3-like_N"/>
</dbReference>
<dbReference type="PANTHER" id="PTHR10039">
    <property type="entry name" value="AMELOGENIN"/>
    <property type="match status" value="1"/>
</dbReference>
<dbReference type="InterPro" id="IPR027417">
    <property type="entry name" value="P-loop_NTPase"/>
</dbReference>
<comment type="caution">
    <text evidence="3">The sequence shown here is derived from an EMBL/GenBank/DDBJ whole genome shotgun (WGS) entry which is preliminary data.</text>
</comment>
<evidence type="ECO:0000313" key="3">
    <source>
        <dbReference type="EMBL" id="KAH0525919.1"/>
    </source>
</evidence>
<dbReference type="PANTHER" id="PTHR10039:SF16">
    <property type="entry name" value="GPI INOSITOL-DEACYLASE"/>
    <property type="match status" value="1"/>
</dbReference>
<evidence type="ECO:0000313" key="4">
    <source>
        <dbReference type="Proteomes" id="UP000826573"/>
    </source>
</evidence>
<sequence length="522" mass="59484">MAESVKANDDSDLWSRAYQQLDDKAKRWISDASKKASGEEKTQDIITLVRNREEEYKDGTPKIRIGSPFVWSALKVLLKANVSQWEDLAAIFGCADKVLRLVKHGKVYEEIYLNGDFCNAATQNLQDALVNLYKALMELLTYASARLNEGRGRQFLRALVSGGEGAKFVSALTEQERKVSMAVQGCGAVASQEHQKLLRNLDEPMRNVEDAVKKLLQKVKDGELEQTLEYISTIPIGEHQQEKHEARTPGTCKWLLNHSIFIEWERSSCSSTLWLPGNVGTGKSFLTSRVIDYFSVTRQQKAAYDEGFAYFYCSRSDPDRRQTKYILRSYVSQLARVPNHPSMIEKNIYTLYLKAREEKRGLSIIECEVALIKLINFYSRTILVLDALDECEMDAREALVRILHNLIHKGDGTVKVFIASRKETDIEEYLGPRNLVEISAADNKEDIEKYVEEEVTKVSGIWRSVSAEVKELVKKTIGEKSDGMFRWAYLQWEELKKLRTNQRIFLSGDSGEIEISINPPDP</sequence>
<dbReference type="SUPFAM" id="SSF52540">
    <property type="entry name" value="P-loop containing nucleoside triphosphate hydrolases"/>
    <property type="match status" value="1"/>
</dbReference>
<organism evidence="3 4">
    <name type="scientific">Trichoderma semiorbis</name>
    <dbReference type="NCBI Taxonomy" id="1491008"/>
    <lineage>
        <taxon>Eukaryota</taxon>
        <taxon>Fungi</taxon>
        <taxon>Dikarya</taxon>
        <taxon>Ascomycota</taxon>
        <taxon>Pezizomycotina</taxon>
        <taxon>Sordariomycetes</taxon>
        <taxon>Hypocreomycetidae</taxon>
        <taxon>Hypocreales</taxon>
        <taxon>Hypocreaceae</taxon>
        <taxon>Trichoderma</taxon>
    </lineage>
</organism>
<keyword evidence="1" id="KW-0677">Repeat</keyword>